<evidence type="ECO:0000313" key="3">
    <source>
        <dbReference type="Proteomes" id="UP000005947"/>
    </source>
</evidence>
<evidence type="ECO:0000313" key="2">
    <source>
        <dbReference type="EMBL" id="EGF23485.1"/>
    </source>
</evidence>
<dbReference type="PANTHER" id="PTHR32502">
    <property type="entry name" value="N-ACETYLGALACTOSAMINE PERMEASE II COMPONENT-RELATED"/>
    <property type="match status" value="1"/>
</dbReference>
<dbReference type="PANTHER" id="PTHR32502:SF23">
    <property type="entry name" value="TRANSPORT PROTEIN, PTS SYSTEM"/>
    <property type="match status" value="1"/>
</dbReference>
<dbReference type="Pfam" id="PF03613">
    <property type="entry name" value="EIID-AGA"/>
    <property type="match status" value="1"/>
</dbReference>
<dbReference type="GO" id="GO:0005886">
    <property type="term" value="C:plasma membrane"/>
    <property type="evidence" value="ECO:0007669"/>
    <property type="project" value="TreeGrafter"/>
</dbReference>
<dbReference type="Proteomes" id="UP000005947">
    <property type="component" value="Unassembled WGS sequence"/>
</dbReference>
<keyword evidence="3" id="KW-1185">Reference proteome</keyword>
<evidence type="ECO:0000256" key="1">
    <source>
        <dbReference type="SAM" id="Phobius"/>
    </source>
</evidence>
<dbReference type="GO" id="GO:0009401">
    <property type="term" value="P:phosphoenolpyruvate-dependent sugar phosphotransferase system"/>
    <property type="evidence" value="ECO:0007669"/>
    <property type="project" value="InterPro"/>
</dbReference>
<dbReference type="PROSITE" id="PS51108">
    <property type="entry name" value="PTS_EIID"/>
    <property type="match status" value="1"/>
</dbReference>
<sequence>MNKQEENKLFKEMFFSSFILENCYNYERQQALGYAVAMWPAIKRFYKTKEAQAQALVRHMEIFNTTPHLVSFIMGVTAAIEKKASETKNFDYSIINNVKVGLMGPLAGIGDSFFWGTIRVIATGIALSMAQQGNILAPIVFLVLFNVPHLIIRYFGTAWGYKFGVSMISNAGDMNIMQKISKAANIVGLAVVGAMTASMVDLKTAFSFTISEQAFEIQKYLDQIFPGILALGYTMLMFYFLQKKKSATFLLLFTIVFAFVGTFIKAF</sequence>
<dbReference type="InterPro" id="IPR050303">
    <property type="entry name" value="GatZ_KbaZ_carbometab"/>
</dbReference>
<keyword evidence="1" id="KW-0472">Membrane</keyword>
<keyword evidence="1" id="KW-0812">Transmembrane</keyword>
<proteinExistence type="predicted"/>
<feature type="transmembrane region" description="Helical" evidence="1">
    <location>
        <begin position="220"/>
        <end position="241"/>
    </location>
</feature>
<keyword evidence="1" id="KW-1133">Transmembrane helix</keyword>
<dbReference type="eggNOG" id="COG3716">
    <property type="taxonomic scope" value="Bacteria"/>
</dbReference>
<dbReference type="InterPro" id="IPR004704">
    <property type="entry name" value="PTS_IID_man"/>
</dbReference>
<accession>F1T441</accession>
<feature type="transmembrane region" description="Helical" evidence="1">
    <location>
        <begin position="183"/>
        <end position="200"/>
    </location>
</feature>
<protein>
    <submittedName>
        <fullName evidence="2">PTS system mannose/fructose/sorbose family IID component</fullName>
    </submittedName>
</protein>
<reference evidence="2 3" key="1">
    <citation type="submission" date="2011-02" db="EMBL/GenBank/DDBJ databases">
        <authorList>
            <person name="Muzny D."/>
            <person name="Qin X."/>
            <person name="Buhay C."/>
            <person name="Dugan-Rocha S."/>
            <person name="Ding Y."/>
            <person name="Chen G."/>
            <person name="Hawes A."/>
            <person name="Holder M."/>
            <person name="Jhangiani S."/>
            <person name="Johnson A."/>
            <person name="Khan Z."/>
            <person name="Li Z."/>
            <person name="Liu W."/>
            <person name="Liu X."/>
            <person name="Perez L."/>
            <person name="Shen H."/>
            <person name="Wang Q."/>
            <person name="Watt J."/>
            <person name="Xi L."/>
            <person name="Xin Y."/>
            <person name="Zhou J."/>
            <person name="Deng J."/>
            <person name="Jiang H."/>
            <person name="Liu Y."/>
            <person name="Qu J."/>
            <person name="Song X.-Z."/>
            <person name="Zhang L."/>
            <person name="Villasana D."/>
            <person name="Johnson A."/>
            <person name="Liu J."/>
            <person name="Liyanage D."/>
            <person name="Lorensuhewa L."/>
            <person name="Robinson T."/>
            <person name="Song A."/>
            <person name="Song B.-B."/>
            <person name="Dinh H."/>
            <person name="Thornton R."/>
            <person name="Coyle M."/>
            <person name="Francisco L."/>
            <person name="Jackson L."/>
            <person name="Javaid M."/>
            <person name="Korchina V."/>
            <person name="Kovar C."/>
            <person name="Mata R."/>
            <person name="Mathew T."/>
            <person name="Ngo R."/>
            <person name="Nguyen L."/>
            <person name="Nguyen N."/>
            <person name="Okwuonu G."/>
            <person name="Ongeri F."/>
            <person name="Pham C."/>
            <person name="Simmons D."/>
            <person name="Wilczek-Boney K."/>
            <person name="Hale W."/>
            <person name="Jakkamsetti A."/>
            <person name="Pham P."/>
            <person name="Ruth R."/>
            <person name="San Lucas F."/>
            <person name="Warren J."/>
            <person name="Zhang J."/>
            <person name="Zhao Z."/>
            <person name="Zhou C."/>
            <person name="Zhu D."/>
            <person name="Lee S."/>
            <person name="Bess C."/>
            <person name="Blankenburg K."/>
            <person name="Forbes L."/>
            <person name="Fu Q."/>
            <person name="Gubbala S."/>
            <person name="Hirani K."/>
            <person name="Jayaseelan J.C."/>
            <person name="Lara F."/>
            <person name="Munidasa M."/>
            <person name="Palculict T."/>
            <person name="Patil S."/>
            <person name="Pu L.-L."/>
            <person name="Saada N."/>
            <person name="Tang L."/>
            <person name="Weissenberger G."/>
            <person name="Zhu Y."/>
            <person name="Hemphill L."/>
            <person name="Shang Y."/>
            <person name="Youmans B."/>
            <person name="Ayvaz T."/>
            <person name="Ross M."/>
            <person name="Santibanez J."/>
            <person name="Aqrawi P."/>
            <person name="Gross S."/>
            <person name="Joshi V."/>
            <person name="Fowler G."/>
            <person name="Nazareth L."/>
            <person name="Reid J."/>
            <person name="Worley K."/>
            <person name="Petrosino J."/>
            <person name="Highlander S."/>
            <person name="Gibbs R."/>
        </authorList>
    </citation>
    <scope>NUCLEOTIDE SEQUENCE [LARGE SCALE GENOMIC DNA]</scope>
    <source>
        <strain evidence="2 3">DSM 15829</strain>
    </source>
</reference>
<gene>
    <name evidence="2" type="ORF">HMPREF0091_10432</name>
</gene>
<dbReference type="EMBL" id="ACGK02000001">
    <property type="protein sequence ID" value="EGF23485.1"/>
    <property type="molecule type" value="Genomic_DNA"/>
</dbReference>
<comment type="caution">
    <text evidence="2">The sequence shown here is derived from an EMBL/GenBank/DDBJ whole genome shotgun (WGS) entry which is preliminary data.</text>
</comment>
<dbReference type="RefSeq" id="WP_006302583.1">
    <property type="nucleotide sequence ID" value="NZ_ACGK02000001.1"/>
</dbReference>
<dbReference type="GeneID" id="93210047"/>
<dbReference type="OrthoDB" id="9811533at2"/>
<organism evidence="2 3">
    <name type="scientific">Fannyhessea vaginae DSM 15829</name>
    <dbReference type="NCBI Taxonomy" id="525256"/>
    <lineage>
        <taxon>Bacteria</taxon>
        <taxon>Bacillati</taxon>
        <taxon>Actinomycetota</taxon>
        <taxon>Coriobacteriia</taxon>
        <taxon>Coriobacteriales</taxon>
        <taxon>Atopobiaceae</taxon>
        <taxon>Fannyhessea</taxon>
    </lineage>
</organism>
<dbReference type="AlphaFoldDB" id="F1T441"/>
<feature type="transmembrane region" description="Helical" evidence="1">
    <location>
        <begin position="248"/>
        <end position="266"/>
    </location>
</feature>
<feature type="transmembrane region" description="Helical" evidence="1">
    <location>
        <begin position="135"/>
        <end position="156"/>
    </location>
</feature>
<name>F1T441_9ACTN</name>